<dbReference type="Pfam" id="PF00560">
    <property type="entry name" value="LRR_1"/>
    <property type="match status" value="4"/>
</dbReference>
<dbReference type="Proteomes" id="UP001603857">
    <property type="component" value="Unassembled WGS sequence"/>
</dbReference>
<comment type="subcellular location">
    <subcellularLocation>
        <location evidence="1">Cell membrane</location>
        <topology evidence="1">Single-pass type I membrane protein</topology>
    </subcellularLocation>
</comment>
<dbReference type="FunFam" id="3.80.10.10:FF:000111">
    <property type="entry name" value="LRR receptor-like serine/threonine-protein kinase ERECTA"/>
    <property type="match status" value="1"/>
</dbReference>
<dbReference type="SMART" id="SM00369">
    <property type="entry name" value="LRR_TYP"/>
    <property type="match status" value="7"/>
</dbReference>
<evidence type="ECO:0000313" key="15">
    <source>
        <dbReference type="EMBL" id="KAL2331201.1"/>
    </source>
</evidence>
<dbReference type="InterPro" id="IPR001611">
    <property type="entry name" value="Leu-rich_rpt"/>
</dbReference>
<evidence type="ECO:0000256" key="10">
    <source>
        <dbReference type="ARBA" id="ARBA00023170"/>
    </source>
</evidence>
<evidence type="ECO:0000256" key="1">
    <source>
        <dbReference type="ARBA" id="ARBA00004251"/>
    </source>
</evidence>
<keyword evidence="9 12" id="KW-0472">Membrane</keyword>
<comment type="similarity">
    <text evidence="2">Belongs to the RLP family.</text>
</comment>
<evidence type="ECO:0000256" key="5">
    <source>
        <dbReference type="ARBA" id="ARBA00022692"/>
    </source>
</evidence>
<evidence type="ECO:0000256" key="2">
    <source>
        <dbReference type="ARBA" id="ARBA00009592"/>
    </source>
</evidence>
<evidence type="ECO:0000256" key="3">
    <source>
        <dbReference type="ARBA" id="ARBA00022475"/>
    </source>
</evidence>
<dbReference type="InterPro" id="IPR013210">
    <property type="entry name" value="LRR_N_plant-typ"/>
</dbReference>
<dbReference type="GO" id="GO:0007165">
    <property type="term" value="P:signal transduction"/>
    <property type="evidence" value="ECO:0007669"/>
    <property type="project" value="UniProtKB-ARBA"/>
</dbReference>
<dbReference type="SUPFAM" id="SSF52058">
    <property type="entry name" value="L domain-like"/>
    <property type="match status" value="1"/>
</dbReference>
<keyword evidence="7" id="KW-0677">Repeat</keyword>
<proteinExistence type="inferred from homology"/>
<feature type="chain" id="PRO_5044856506" description="Leucine-rich repeat-containing N-terminal plant-type domain-containing protein" evidence="13">
    <location>
        <begin position="26"/>
        <end position="885"/>
    </location>
</feature>
<evidence type="ECO:0000256" key="8">
    <source>
        <dbReference type="ARBA" id="ARBA00022989"/>
    </source>
</evidence>
<protein>
    <recommendedName>
        <fullName evidence="14">Leucine-rich repeat-containing N-terminal plant-type domain-containing protein</fullName>
    </recommendedName>
</protein>
<dbReference type="InterPro" id="IPR046956">
    <property type="entry name" value="RLP23-like"/>
</dbReference>
<dbReference type="PRINTS" id="PR00019">
    <property type="entry name" value="LEURICHRPT"/>
</dbReference>
<dbReference type="PANTHER" id="PTHR48063:SF98">
    <property type="entry name" value="LRR RECEPTOR-LIKE SERINE_THREONINE-PROTEIN KINASE FLS2"/>
    <property type="match status" value="1"/>
</dbReference>
<dbReference type="FunFam" id="3.80.10.10:FF:000383">
    <property type="entry name" value="Leucine-rich repeat receptor protein kinase EMS1"/>
    <property type="match status" value="1"/>
</dbReference>
<dbReference type="GO" id="GO:0005886">
    <property type="term" value="C:plasma membrane"/>
    <property type="evidence" value="ECO:0007669"/>
    <property type="project" value="UniProtKB-SubCell"/>
</dbReference>
<evidence type="ECO:0000256" key="9">
    <source>
        <dbReference type="ARBA" id="ARBA00023136"/>
    </source>
</evidence>
<gene>
    <name evidence="15" type="ORF">Fmac_018782</name>
</gene>
<reference evidence="15 16" key="1">
    <citation type="submission" date="2024-08" db="EMBL/GenBank/DDBJ databases">
        <title>Insights into the chromosomal genome structure of Flemingia macrophylla.</title>
        <authorList>
            <person name="Ding Y."/>
            <person name="Zhao Y."/>
            <person name="Bi W."/>
            <person name="Wu M."/>
            <person name="Zhao G."/>
            <person name="Gong Y."/>
            <person name="Li W."/>
            <person name="Zhang P."/>
        </authorList>
    </citation>
    <scope>NUCLEOTIDE SEQUENCE [LARGE SCALE GENOMIC DNA]</scope>
    <source>
        <strain evidence="15">DYQJB</strain>
        <tissue evidence="15">Leaf</tissue>
    </source>
</reference>
<organism evidence="15 16">
    <name type="scientific">Flemingia macrophylla</name>
    <dbReference type="NCBI Taxonomy" id="520843"/>
    <lineage>
        <taxon>Eukaryota</taxon>
        <taxon>Viridiplantae</taxon>
        <taxon>Streptophyta</taxon>
        <taxon>Embryophyta</taxon>
        <taxon>Tracheophyta</taxon>
        <taxon>Spermatophyta</taxon>
        <taxon>Magnoliopsida</taxon>
        <taxon>eudicotyledons</taxon>
        <taxon>Gunneridae</taxon>
        <taxon>Pentapetalae</taxon>
        <taxon>rosids</taxon>
        <taxon>fabids</taxon>
        <taxon>Fabales</taxon>
        <taxon>Fabaceae</taxon>
        <taxon>Papilionoideae</taxon>
        <taxon>50 kb inversion clade</taxon>
        <taxon>NPAAA clade</taxon>
        <taxon>indigoferoid/millettioid clade</taxon>
        <taxon>Phaseoleae</taxon>
        <taxon>Flemingia</taxon>
    </lineage>
</organism>
<dbReference type="FunFam" id="3.80.10.10:FF:000041">
    <property type="entry name" value="LRR receptor-like serine/threonine-protein kinase ERECTA"/>
    <property type="match status" value="1"/>
</dbReference>
<keyword evidence="8 12" id="KW-1133">Transmembrane helix</keyword>
<dbReference type="Pfam" id="PF08263">
    <property type="entry name" value="LRRNT_2"/>
    <property type="match status" value="1"/>
</dbReference>
<dbReference type="InterPro" id="IPR032675">
    <property type="entry name" value="LRR_dom_sf"/>
</dbReference>
<keyword evidence="3" id="KW-1003">Cell membrane</keyword>
<dbReference type="Pfam" id="PF13855">
    <property type="entry name" value="LRR_8"/>
    <property type="match status" value="1"/>
</dbReference>
<comment type="caution">
    <text evidence="15">The sequence shown here is derived from an EMBL/GenBank/DDBJ whole genome shotgun (WGS) entry which is preliminary data.</text>
</comment>
<keyword evidence="16" id="KW-1185">Reference proteome</keyword>
<keyword evidence="11" id="KW-0325">Glycoprotein</keyword>
<feature type="signal peptide" evidence="13">
    <location>
        <begin position="1"/>
        <end position="25"/>
    </location>
</feature>
<dbReference type="AlphaFoldDB" id="A0ABD1M633"/>
<accession>A0ABD1M633</accession>
<sequence length="885" mass="99136">MNTSSSRHAILLACLLWTIIRNTSTLTIRCNPYDKQALLNFKHRLFDPSNILSSWSTQHDCCQWKGVTCHNITSRVTQLTLPCSATYPSYRDKKDKSHCLTGSIYLSLLLLELQFINYLDLRNNDFLDIQFDYSQHSLDSHNNLSVATPPLPRRSLNSSTLRLLDLSLNENLAINSLQWLSNLSSLEYLDLSNIDLYKETNWLQLVTTLHSLSTLFMQSCELQDISSSLQYANFTALELLDLSENEFNSEWPKWLFNLNCSISGLGFGFNSLKGPLPEAFLNFRQLEYLDLENNNLDGPIPYWLGEFQVLQILNLGINMFSGSVPTNLGNLSSLTELDVSSNNLSGIVSQKNFVKLSKLKSLWICSSSPSLIFDFDSHWIPPFQLEELCISFAGPKIPVWLYTQRSIERLNIWESSFETQGKFWNFVSRLTGELDLHGNSIDGNLTNVLLNATYIDLSSTGLKGSLPRLSPNVAVYDLSNNSLSGDISSLLCDQKTLNEKTNLVYLDVSVNHLSGGLTNCWKNWKSLVSVNLGSNNLTGHIPTSMGLLPNLTSLHLHENKLYGEIPPSLQNCHSLLIFNVRENILSGNIPNWIPHGLKALQLRSNSFSGNIPVEMCQMSSLIILDIAHNTISGYIPNCLGNITTLVFNNASRNTLSFSANIIGNRMLLIDDNLELVTKGQESEYGSILHFVTLLDMSSNNLSGTVPPQLFSLTGLISLNLSHNKLTGKIPNEIGNMKKLESLDFSRNQLWGEIPESLSSLSFLSYLNLSYNNLTGKIPLGTQLQGFSEFSYIGNHDLCGTPLTKLCSQGAKSKDTKGGSESEFLSWFFIGIESGFVSGFLGVCCAIFLNKKWRHTYFKFLYDLRDRIYVMVVIKINSFCQTGQVA</sequence>
<evidence type="ECO:0000256" key="7">
    <source>
        <dbReference type="ARBA" id="ARBA00022737"/>
    </source>
</evidence>
<keyword evidence="6 13" id="KW-0732">Signal</keyword>
<keyword evidence="10" id="KW-0675">Receptor</keyword>
<evidence type="ECO:0000256" key="13">
    <source>
        <dbReference type="SAM" id="SignalP"/>
    </source>
</evidence>
<evidence type="ECO:0000256" key="12">
    <source>
        <dbReference type="SAM" id="Phobius"/>
    </source>
</evidence>
<name>A0ABD1M633_9FABA</name>
<dbReference type="SUPFAM" id="SSF52047">
    <property type="entry name" value="RNI-like"/>
    <property type="match status" value="1"/>
</dbReference>
<keyword evidence="4" id="KW-0433">Leucine-rich repeat</keyword>
<feature type="transmembrane region" description="Helical" evidence="12">
    <location>
        <begin position="823"/>
        <end position="848"/>
    </location>
</feature>
<feature type="domain" description="Leucine-rich repeat-containing N-terminal plant-type" evidence="14">
    <location>
        <begin position="32"/>
        <end position="69"/>
    </location>
</feature>
<dbReference type="PANTHER" id="PTHR48063">
    <property type="entry name" value="LRR RECEPTOR-LIKE KINASE"/>
    <property type="match status" value="1"/>
</dbReference>
<evidence type="ECO:0000313" key="16">
    <source>
        <dbReference type="Proteomes" id="UP001603857"/>
    </source>
</evidence>
<evidence type="ECO:0000256" key="11">
    <source>
        <dbReference type="ARBA" id="ARBA00023180"/>
    </source>
</evidence>
<dbReference type="EMBL" id="JBGMDY010000006">
    <property type="protein sequence ID" value="KAL2331201.1"/>
    <property type="molecule type" value="Genomic_DNA"/>
</dbReference>
<evidence type="ECO:0000256" key="6">
    <source>
        <dbReference type="ARBA" id="ARBA00022729"/>
    </source>
</evidence>
<dbReference type="Gene3D" id="3.80.10.10">
    <property type="entry name" value="Ribonuclease Inhibitor"/>
    <property type="match status" value="2"/>
</dbReference>
<evidence type="ECO:0000259" key="14">
    <source>
        <dbReference type="Pfam" id="PF08263"/>
    </source>
</evidence>
<evidence type="ECO:0000256" key="4">
    <source>
        <dbReference type="ARBA" id="ARBA00022614"/>
    </source>
</evidence>
<dbReference type="InterPro" id="IPR003591">
    <property type="entry name" value="Leu-rich_rpt_typical-subtyp"/>
</dbReference>
<keyword evidence="5 12" id="KW-0812">Transmembrane</keyword>